<organism evidence="2 3">
    <name type="scientific">Testicularia cyperi</name>
    <dbReference type="NCBI Taxonomy" id="1882483"/>
    <lineage>
        <taxon>Eukaryota</taxon>
        <taxon>Fungi</taxon>
        <taxon>Dikarya</taxon>
        <taxon>Basidiomycota</taxon>
        <taxon>Ustilaginomycotina</taxon>
        <taxon>Ustilaginomycetes</taxon>
        <taxon>Ustilaginales</taxon>
        <taxon>Anthracoideaceae</taxon>
        <taxon>Testicularia</taxon>
    </lineage>
</organism>
<dbReference type="EMBL" id="KZ819198">
    <property type="protein sequence ID" value="PWY98560.1"/>
    <property type="molecule type" value="Genomic_DNA"/>
</dbReference>
<feature type="non-terminal residue" evidence="2">
    <location>
        <position position="319"/>
    </location>
</feature>
<dbReference type="AlphaFoldDB" id="A0A317XML7"/>
<sequence>SVFGAGCRWDPTTANIVEVSFQFQSGAAPPSDWYDNIHRASMQQAGNEQSATESDPATKPDTKPSSAARHDAPNAILDSSFHSGLIDVLTFRARYGSFGSSLNSAGCALPAISERLAELEKKEEKIINDYMARHVSDQSSASPSAMFFWAGISNYDPKIKSDLIQTVVFYGDGCAADPATGLCIYSANFASFRYSAQSHMCMGSELPLFVPIDEPVTVIYSTQRGFRTQESWIDGRMINYLRSAGNQKMNSFVITQECKACVWPITGQRYSNIRIKFSQAEPGFDKLGACTGGAKASTPVPSSDYRVWTIDEVVLPAGK</sequence>
<dbReference type="STRING" id="1882483.A0A317XML7"/>
<gene>
    <name evidence="2" type="ORF">BCV70DRAFT_150818</name>
</gene>
<feature type="compositionally biased region" description="Basic and acidic residues" evidence="1">
    <location>
        <begin position="56"/>
        <end position="70"/>
    </location>
</feature>
<reference evidence="2 3" key="1">
    <citation type="journal article" date="2018" name="Mol. Biol. Evol.">
        <title>Broad Genomic Sampling Reveals a Smut Pathogenic Ancestry of the Fungal Clade Ustilaginomycotina.</title>
        <authorList>
            <person name="Kijpornyongpan T."/>
            <person name="Mondo S.J."/>
            <person name="Barry K."/>
            <person name="Sandor L."/>
            <person name="Lee J."/>
            <person name="Lipzen A."/>
            <person name="Pangilinan J."/>
            <person name="LaButti K."/>
            <person name="Hainaut M."/>
            <person name="Henrissat B."/>
            <person name="Grigoriev I.V."/>
            <person name="Spatafora J.W."/>
            <person name="Aime M.C."/>
        </authorList>
    </citation>
    <scope>NUCLEOTIDE SEQUENCE [LARGE SCALE GENOMIC DNA]</scope>
    <source>
        <strain evidence="2 3">MCA 3645</strain>
    </source>
</reference>
<feature type="non-terminal residue" evidence="2">
    <location>
        <position position="1"/>
    </location>
</feature>
<accession>A0A317XML7</accession>
<name>A0A317XML7_9BASI</name>
<evidence type="ECO:0000313" key="2">
    <source>
        <dbReference type="EMBL" id="PWY98560.1"/>
    </source>
</evidence>
<proteinExistence type="predicted"/>
<protein>
    <submittedName>
        <fullName evidence="2">Uncharacterized protein</fullName>
    </submittedName>
</protein>
<feature type="region of interest" description="Disordered" evidence="1">
    <location>
        <begin position="43"/>
        <end position="70"/>
    </location>
</feature>
<evidence type="ECO:0000313" key="3">
    <source>
        <dbReference type="Proteomes" id="UP000246740"/>
    </source>
</evidence>
<evidence type="ECO:0000256" key="1">
    <source>
        <dbReference type="SAM" id="MobiDB-lite"/>
    </source>
</evidence>
<dbReference type="OrthoDB" id="5086500at2759"/>
<feature type="compositionally biased region" description="Polar residues" evidence="1">
    <location>
        <begin position="43"/>
        <end position="55"/>
    </location>
</feature>
<dbReference type="Proteomes" id="UP000246740">
    <property type="component" value="Unassembled WGS sequence"/>
</dbReference>
<dbReference type="InParanoid" id="A0A317XML7"/>
<keyword evidence="3" id="KW-1185">Reference proteome</keyword>